<accession>A0AAX6MTD1</accession>
<gene>
    <name evidence="1" type="ORF">Daesc_003544</name>
</gene>
<keyword evidence="2" id="KW-1185">Reference proteome</keyword>
<organism evidence="1 2">
    <name type="scientific">Daldinia eschscholtzii</name>
    <dbReference type="NCBI Taxonomy" id="292717"/>
    <lineage>
        <taxon>Eukaryota</taxon>
        <taxon>Fungi</taxon>
        <taxon>Dikarya</taxon>
        <taxon>Ascomycota</taxon>
        <taxon>Pezizomycotina</taxon>
        <taxon>Sordariomycetes</taxon>
        <taxon>Xylariomycetidae</taxon>
        <taxon>Xylariales</taxon>
        <taxon>Hypoxylaceae</taxon>
        <taxon>Daldinia</taxon>
    </lineage>
</organism>
<protein>
    <recommendedName>
        <fullName evidence="3">F-box domain-containing protein</fullName>
    </recommendedName>
</protein>
<name>A0AAX6MTD1_9PEZI</name>
<reference evidence="1 2" key="1">
    <citation type="journal article" date="2024" name="Front Chem Biol">
        <title>Unveiling the potential of Daldinia eschscholtzii MFLUCC 19-0629 through bioactivity and bioinformatics studies for enhanced sustainable agriculture production.</title>
        <authorList>
            <person name="Brooks S."/>
            <person name="Weaver J.A."/>
            <person name="Klomchit A."/>
            <person name="Alharthi S.A."/>
            <person name="Onlamun T."/>
            <person name="Nurani R."/>
            <person name="Vong T.K."/>
            <person name="Alberti F."/>
            <person name="Greco C."/>
        </authorList>
    </citation>
    <scope>NUCLEOTIDE SEQUENCE [LARGE SCALE GENOMIC DNA]</scope>
    <source>
        <strain evidence="1">MFLUCC 19-0629</strain>
    </source>
</reference>
<proteinExistence type="predicted"/>
<sequence>MEHRVDSSRIVNIPINTQIQEPWDKMLDRIISYTLASKNCNQGSRYQVENRPSLRDYEDRPESNAKAAVRRLFDRTRDSWEQILKAQALAREAIPRYECGPLRKVIYSRESRIAAATPNKFMGSSIKAPNLLNLPCEVFERILQYTVGSYELNGELLRLNYHGYKYNRSTQLIFYKPRVWADLNVLQICRAFRNLAISYYGPPQENTLPFSPKLDAIVIQGEGLDPFGEDYYVRGVAYPPNLKLQNWNNDHWLHHDGAYMINEERSGVRPWSKVTRISDECLRRPTEITLDIYDGTIFKLKWQGVWDFLGRAFANTRCLKLNISQLDCCVFKASEESEEDPERRYVLHHDFYVFRGLCWALDDAPPNLLFPKLENLQLIKVADYCTRSWPSRYSSAINEKSMELLTMKLIDGTRYILLSKKCKGIITDLQNRVASWFRFAA</sequence>
<evidence type="ECO:0000313" key="1">
    <source>
        <dbReference type="EMBL" id="KAK6955898.1"/>
    </source>
</evidence>
<dbReference type="Proteomes" id="UP001369815">
    <property type="component" value="Unassembled WGS sequence"/>
</dbReference>
<dbReference type="AlphaFoldDB" id="A0AAX6MTD1"/>
<evidence type="ECO:0000313" key="2">
    <source>
        <dbReference type="Proteomes" id="UP001369815"/>
    </source>
</evidence>
<comment type="caution">
    <text evidence="1">The sequence shown here is derived from an EMBL/GenBank/DDBJ whole genome shotgun (WGS) entry which is preliminary data.</text>
</comment>
<dbReference type="EMBL" id="JBANMG010000003">
    <property type="protein sequence ID" value="KAK6955898.1"/>
    <property type="molecule type" value="Genomic_DNA"/>
</dbReference>
<evidence type="ECO:0008006" key="3">
    <source>
        <dbReference type="Google" id="ProtNLM"/>
    </source>
</evidence>